<dbReference type="Gene3D" id="3.90.550.10">
    <property type="entry name" value="Spore Coat Polysaccharide Biosynthesis Protein SpsA, Chain A"/>
    <property type="match status" value="1"/>
</dbReference>
<evidence type="ECO:0000313" key="6">
    <source>
        <dbReference type="EMBL" id="WNM27191.1"/>
    </source>
</evidence>
<reference evidence="6 7" key="1">
    <citation type="submission" date="2023-09" db="EMBL/GenBank/DDBJ databases">
        <title>Demequina sp. a novel bacteria isolated from Capsicum annuum.</title>
        <authorList>
            <person name="Humaira Z."/>
            <person name="Lee J."/>
            <person name="Cho D."/>
        </authorList>
    </citation>
    <scope>NUCLEOTIDE SEQUENCE</scope>
    <source>
        <strain evidence="5 7">OYTSA14</strain>
        <strain evidence="6">PMTSA13</strain>
    </source>
</reference>
<gene>
    <name evidence="5" type="ORF">RN606_13545</name>
    <name evidence="6" type="ORF">RN607_13450</name>
</gene>
<protein>
    <submittedName>
        <fullName evidence="6">Glycosyltransferase</fullName>
        <ecNumber evidence="6">2.4.-.-</ecNumber>
    </submittedName>
</protein>
<dbReference type="Proteomes" id="UP001303408">
    <property type="component" value="Chromosome"/>
</dbReference>
<evidence type="ECO:0000313" key="7">
    <source>
        <dbReference type="Proteomes" id="UP001304125"/>
    </source>
</evidence>
<dbReference type="PANTHER" id="PTHR43685">
    <property type="entry name" value="GLYCOSYLTRANSFERASE"/>
    <property type="match status" value="1"/>
</dbReference>
<dbReference type="EMBL" id="CP134879">
    <property type="protein sequence ID" value="WNM24369.1"/>
    <property type="molecule type" value="Genomic_DNA"/>
</dbReference>
<dbReference type="InterPro" id="IPR001173">
    <property type="entry name" value="Glyco_trans_2-like"/>
</dbReference>
<evidence type="ECO:0000313" key="5">
    <source>
        <dbReference type="EMBL" id="WNM24369.1"/>
    </source>
</evidence>
<evidence type="ECO:0000259" key="4">
    <source>
        <dbReference type="Pfam" id="PF00535"/>
    </source>
</evidence>
<dbReference type="EMBL" id="CP134880">
    <property type="protein sequence ID" value="WNM27191.1"/>
    <property type="molecule type" value="Genomic_DNA"/>
</dbReference>
<dbReference type="RefSeq" id="WP_313498010.1">
    <property type="nucleotide sequence ID" value="NZ_CP134879.1"/>
</dbReference>
<dbReference type="Pfam" id="PF00535">
    <property type="entry name" value="Glycos_transf_2"/>
    <property type="match status" value="1"/>
</dbReference>
<dbReference type="AlphaFoldDB" id="A0AA96FEL3"/>
<dbReference type="GO" id="GO:0016757">
    <property type="term" value="F:glycosyltransferase activity"/>
    <property type="evidence" value="ECO:0007669"/>
    <property type="project" value="UniProtKB-KW"/>
</dbReference>
<organism evidence="6">
    <name type="scientific">Demequina capsici</name>
    <dbReference type="NCBI Taxonomy" id="3075620"/>
    <lineage>
        <taxon>Bacteria</taxon>
        <taxon>Bacillati</taxon>
        <taxon>Actinomycetota</taxon>
        <taxon>Actinomycetes</taxon>
        <taxon>Micrococcales</taxon>
        <taxon>Demequinaceae</taxon>
        <taxon>Demequina</taxon>
    </lineage>
</organism>
<dbReference type="InterPro" id="IPR029044">
    <property type="entry name" value="Nucleotide-diphossugar_trans"/>
</dbReference>
<dbReference type="PANTHER" id="PTHR43685:SF5">
    <property type="entry name" value="GLYCOSYLTRANSFERASE EPSE-RELATED"/>
    <property type="match status" value="1"/>
</dbReference>
<dbReference type="KEGG" id="dcp:RN607_13450"/>
<dbReference type="InterPro" id="IPR050834">
    <property type="entry name" value="Glycosyltransf_2"/>
</dbReference>
<sequence length="271" mass="29279">MTTPFTLLLPVYAGDQAAHLRAAFHSSVEQQTLPPAEVVIVRDGPVPEEIADELSALRDSAPVPVRVVELERNVGLAAALEAGLAASTHDVVARMDADDLSMPERFAQQIDALEAGLDLVGSGLVEFEGSLDTPGAVRTPPIGAAIPSYARFHQPFNHPTVVYRRSVVAGVGGYAPMGRMEDYWLFARMIHAGARVDNVPQPLLGYRVDSGAYGRRGGLELLRSEVALQKALRGIGFTTRAQQVRNLAVRGGYRLVPEGVRRVAYRSRFTS</sequence>
<evidence type="ECO:0000256" key="3">
    <source>
        <dbReference type="ARBA" id="ARBA00022679"/>
    </source>
</evidence>
<accession>A0AA96F633</accession>
<evidence type="ECO:0000256" key="2">
    <source>
        <dbReference type="ARBA" id="ARBA00022676"/>
    </source>
</evidence>
<proteinExistence type="inferred from homology"/>
<feature type="domain" description="Glycosyltransferase 2-like" evidence="4">
    <location>
        <begin position="9"/>
        <end position="138"/>
    </location>
</feature>
<evidence type="ECO:0000256" key="1">
    <source>
        <dbReference type="ARBA" id="ARBA00006739"/>
    </source>
</evidence>
<comment type="similarity">
    <text evidence="1">Belongs to the glycosyltransferase 2 family.</text>
</comment>
<dbReference type="SUPFAM" id="SSF53448">
    <property type="entry name" value="Nucleotide-diphospho-sugar transferases"/>
    <property type="match status" value="1"/>
</dbReference>
<keyword evidence="3 6" id="KW-0808">Transferase</keyword>
<keyword evidence="7" id="KW-1185">Reference proteome</keyword>
<accession>A0AA96FEL3</accession>
<dbReference type="Proteomes" id="UP001304125">
    <property type="component" value="Chromosome"/>
</dbReference>
<name>A0AA96FEL3_9MICO</name>
<keyword evidence="2 6" id="KW-0328">Glycosyltransferase</keyword>
<dbReference type="EC" id="2.4.-.-" evidence="6"/>